<comment type="caution">
    <text evidence="1">The sequence shown here is derived from an EMBL/GenBank/DDBJ whole genome shotgun (WGS) entry which is preliminary data.</text>
</comment>
<dbReference type="KEGG" id="tve:TRV_05659"/>
<organism evidence="1 2">
    <name type="scientific">Trichophyton verrucosum (strain HKI 0517)</name>
    <dbReference type="NCBI Taxonomy" id="663202"/>
    <lineage>
        <taxon>Eukaryota</taxon>
        <taxon>Fungi</taxon>
        <taxon>Dikarya</taxon>
        <taxon>Ascomycota</taxon>
        <taxon>Pezizomycotina</taxon>
        <taxon>Eurotiomycetes</taxon>
        <taxon>Eurotiomycetidae</taxon>
        <taxon>Onygenales</taxon>
        <taxon>Arthrodermataceae</taxon>
        <taxon>Trichophyton</taxon>
    </lineage>
</organism>
<name>D4DER9_TRIVH</name>
<dbReference type="AlphaFoldDB" id="D4DER9"/>
<dbReference type="Proteomes" id="UP000008383">
    <property type="component" value="Unassembled WGS sequence"/>
</dbReference>
<dbReference type="InterPro" id="IPR008949">
    <property type="entry name" value="Isoprenoid_synthase_dom_sf"/>
</dbReference>
<dbReference type="GeneID" id="9584009"/>
<evidence type="ECO:0000313" key="1">
    <source>
        <dbReference type="EMBL" id="EFE39653.1"/>
    </source>
</evidence>
<dbReference type="Gene3D" id="1.10.600.10">
    <property type="entry name" value="Farnesyl Diphosphate Synthase"/>
    <property type="match status" value="1"/>
</dbReference>
<dbReference type="RefSeq" id="XP_003020271.1">
    <property type="nucleotide sequence ID" value="XM_003020225.1"/>
</dbReference>
<dbReference type="SUPFAM" id="SSF48576">
    <property type="entry name" value="Terpenoid synthases"/>
    <property type="match status" value="1"/>
</dbReference>
<gene>
    <name evidence="1" type="ORF">TRV_05659</name>
</gene>
<protein>
    <submittedName>
        <fullName evidence="1">Uncharacterized protein</fullName>
    </submittedName>
</protein>
<keyword evidence="2" id="KW-1185">Reference proteome</keyword>
<reference evidence="2" key="1">
    <citation type="journal article" date="2011" name="Genome Biol.">
        <title>Comparative and functional genomics provide insights into the pathogenicity of dermatophytic fungi.</title>
        <authorList>
            <person name="Burmester A."/>
            <person name="Shelest E."/>
            <person name="Gloeckner G."/>
            <person name="Heddergott C."/>
            <person name="Schindler S."/>
            <person name="Staib P."/>
            <person name="Heidel A."/>
            <person name="Felder M."/>
            <person name="Petzold A."/>
            <person name="Szafranski K."/>
            <person name="Feuermann M."/>
            <person name="Pedruzzi I."/>
            <person name="Priebe S."/>
            <person name="Groth M."/>
            <person name="Winkler R."/>
            <person name="Li W."/>
            <person name="Kniemeyer O."/>
            <person name="Schroeckh V."/>
            <person name="Hertweck C."/>
            <person name="Hube B."/>
            <person name="White T.C."/>
            <person name="Platzer M."/>
            <person name="Guthke R."/>
            <person name="Heitman J."/>
            <person name="Woestemeyer J."/>
            <person name="Zipfel P.F."/>
            <person name="Monod M."/>
            <person name="Brakhage A.A."/>
        </authorList>
    </citation>
    <scope>NUCLEOTIDE SEQUENCE [LARGE SCALE GENOMIC DNA]</scope>
    <source>
        <strain evidence="2">HKI 0517</strain>
    </source>
</reference>
<sequence>MNDIFSVKKEIVSSPEEDINKAQWLTALLANIQKDCQFDNIIPLLLVHKGMSVQAAVDYTVGLIEESYRIVNAAGARLPKLEGKAKEDLDTYIEQCKDQAAGSIYFQYGQPNEYGQGD</sequence>
<proteinExistence type="predicted"/>
<accession>D4DER9</accession>
<dbReference type="EMBL" id="ACYE01000308">
    <property type="protein sequence ID" value="EFE39653.1"/>
    <property type="molecule type" value="Genomic_DNA"/>
</dbReference>
<dbReference type="HOGENOM" id="CLU_2074851_0_0_1"/>
<evidence type="ECO:0000313" key="2">
    <source>
        <dbReference type="Proteomes" id="UP000008383"/>
    </source>
</evidence>